<gene>
    <name evidence="2" type="ORF">Taro_052638</name>
</gene>
<evidence type="ECO:0000313" key="3">
    <source>
        <dbReference type="Proteomes" id="UP000652761"/>
    </source>
</evidence>
<protein>
    <submittedName>
        <fullName evidence="2">Uncharacterized protein</fullName>
    </submittedName>
</protein>
<proteinExistence type="predicted"/>
<comment type="caution">
    <text evidence="2">The sequence shown here is derived from an EMBL/GenBank/DDBJ whole genome shotgun (WGS) entry which is preliminary data.</text>
</comment>
<dbReference type="PANTHER" id="PTHR35689:SF1">
    <property type="entry name" value="EARLY ENDOSOME ANTIGEN"/>
    <property type="match status" value="1"/>
</dbReference>
<feature type="coiled-coil region" evidence="1">
    <location>
        <begin position="177"/>
        <end position="211"/>
    </location>
</feature>
<keyword evidence="1" id="KW-0175">Coiled coil</keyword>
<sequence length="273" mass="30834">MGLPSVADDYAGQSVDDSLGGVPVSTKTLQLELLVSEDERRRLQDQIFLLEDRLAEGARRIELYRAEAKMNAQGLRRCAEEKAATASGYADLSSRRAKLEEECTLYEGDVARLMESCDDLGRENEELKLQLRETSSVGNAYGRCYLLHLLPIQKRIWFSIISKCFLSERHTALASEVDCLRKDKENLRINLHRAEEEVKVLFKENTALDKENKTLLEELERGCHGQGSGGKHSAGSAPKVRVIKILLLHQVFFSGVCARFFSWLQVNMMHCNT</sequence>
<feature type="coiled-coil region" evidence="1">
    <location>
        <begin position="89"/>
        <end position="137"/>
    </location>
</feature>
<keyword evidence="3" id="KW-1185">Reference proteome</keyword>
<accession>A0A843XKC2</accession>
<reference evidence="2" key="1">
    <citation type="submission" date="2017-07" db="EMBL/GenBank/DDBJ databases">
        <title>Taro Niue Genome Assembly and Annotation.</title>
        <authorList>
            <person name="Atibalentja N."/>
            <person name="Keating K."/>
            <person name="Fields C.J."/>
        </authorList>
    </citation>
    <scope>NUCLEOTIDE SEQUENCE</scope>
    <source>
        <strain evidence="2">Niue_2</strain>
        <tissue evidence="2">Leaf</tissue>
    </source>
</reference>
<dbReference type="AlphaFoldDB" id="A0A843XKC2"/>
<organism evidence="2 3">
    <name type="scientific">Colocasia esculenta</name>
    <name type="common">Wild taro</name>
    <name type="synonym">Arum esculentum</name>
    <dbReference type="NCBI Taxonomy" id="4460"/>
    <lineage>
        <taxon>Eukaryota</taxon>
        <taxon>Viridiplantae</taxon>
        <taxon>Streptophyta</taxon>
        <taxon>Embryophyta</taxon>
        <taxon>Tracheophyta</taxon>
        <taxon>Spermatophyta</taxon>
        <taxon>Magnoliopsida</taxon>
        <taxon>Liliopsida</taxon>
        <taxon>Araceae</taxon>
        <taxon>Aroideae</taxon>
        <taxon>Colocasieae</taxon>
        <taxon>Colocasia</taxon>
    </lineage>
</organism>
<dbReference type="EMBL" id="NMUH01009066">
    <property type="protein sequence ID" value="MQM19631.1"/>
    <property type="molecule type" value="Genomic_DNA"/>
</dbReference>
<dbReference type="Proteomes" id="UP000652761">
    <property type="component" value="Unassembled WGS sequence"/>
</dbReference>
<dbReference type="PANTHER" id="PTHR35689">
    <property type="entry name" value="EARLY ENDOSOME ANTIGEN"/>
    <property type="match status" value="1"/>
</dbReference>
<name>A0A843XKC2_COLES</name>
<dbReference type="OrthoDB" id="1913731at2759"/>
<evidence type="ECO:0000313" key="2">
    <source>
        <dbReference type="EMBL" id="MQM19631.1"/>
    </source>
</evidence>
<evidence type="ECO:0000256" key="1">
    <source>
        <dbReference type="SAM" id="Coils"/>
    </source>
</evidence>